<dbReference type="InterPro" id="IPR002575">
    <property type="entry name" value="Aminoglycoside_PTrfase"/>
</dbReference>
<feature type="region of interest" description="Disordered" evidence="1">
    <location>
        <begin position="59"/>
        <end position="89"/>
    </location>
</feature>
<evidence type="ECO:0000256" key="1">
    <source>
        <dbReference type="SAM" id="MobiDB-lite"/>
    </source>
</evidence>
<dbReference type="OrthoDB" id="4937900at2759"/>
<comment type="caution">
    <text evidence="3">The sequence shown here is derived from an EMBL/GenBank/DDBJ whole genome shotgun (WGS) entry which is preliminary data.</text>
</comment>
<dbReference type="PANTHER" id="PTHR21310:SF13">
    <property type="entry name" value="AMINOGLYCOSIDE PHOSPHOTRANSFERASE DOMAIN-CONTAINING PROTEIN"/>
    <property type="match status" value="1"/>
</dbReference>
<dbReference type="SUPFAM" id="SSF56112">
    <property type="entry name" value="Protein kinase-like (PK-like)"/>
    <property type="match status" value="1"/>
</dbReference>
<accession>A0A9W4JHG4</accession>
<dbReference type="EMBL" id="CAJVPD010000252">
    <property type="protein sequence ID" value="CAG8399864.1"/>
    <property type="molecule type" value="Genomic_DNA"/>
</dbReference>
<organism evidence="3 4">
    <name type="scientific">Penicillium salamii</name>
    <dbReference type="NCBI Taxonomy" id="1612424"/>
    <lineage>
        <taxon>Eukaryota</taxon>
        <taxon>Fungi</taxon>
        <taxon>Dikarya</taxon>
        <taxon>Ascomycota</taxon>
        <taxon>Pezizomycotina</taxon>
        <taxon>Eurotiomycetes</taxon>
        <taxon>Eurotiomycetidae</taxon>
        <taxon>Eurotiales</taxon>
        <taxon>Aspergillaceae</taxon>
        <taxon>Penicillium</taxon>
    </lineage>
</organism>
<dbReference type="InterPro" id="IPR051678">
    <property type="entry name" value="AGP_Transferase"/>
</dbReference>
<dbReference type="InterPro" id="IPR011009">
    <property type="entry name" value="Kinase-like_dom_sf"/>
</dbReference>
<dbReference type="Pfam" id="PF01636">
    <property type="entry name" value="APH"/>
    <property type="match status" value="1"/>
</dbReference>
<evidence type="ECO:0000313" key="4">
    <source>
        <dbReference type="Proteomes" id="UP001152592"/>
    </source>
</evidence>
<gene>
    <name evidence="3" type="ORF">PSALAMII_LOCUS7565</name>
</gene>
<dbReference type="PANTHER" id="PTHR21310">
    <property type="entry name" value="AMINOGLYCOSIDE PHOSPHOTRANSFERASE-RELATED-RELATED"/>
    <property type="match status" value="1"/>
</dbReference>
<name>A0A9W4JHG4_9EURO</name>
<proteinExistence type="predicted"/>
<sequence length="540" mass="61302">MVSIVSNDSYETLVAPTVSEVEALESPIKTMTEISPSFPSFAADSDSYHELIEFGSDDSTLPLTADSDDSSHESIDSGSGDSSPRSAGAEPVLFDHQLASAEAVKLDEQPTNVECVESNHQHINTESSELAQHGLWWEEGMFCFEPRWTVEPEIEDIKKTVYNVKVDGKVFIMRVSLPVDPHFKVSSEVATMNWVRNVTGLPIPDVIHYEPSQKNDIGFKWIFMAKVPGSLSMMSGFRFPSMRNPAWSVKLHRARLPFSEISSELIARLSDFGLDGNSDLPSNETLHEPQPNLGQIVSLPWLSDSRLGRKVSRGPFHSSRDWITARLKLVEDQIHSALEQLPVKDLDESDERTKNTAKRILELLADLNDLLVRFFPNGDEEEPEPSIIFHDDLSRQNFLVNEEGVLTGVIDWEFVSVLPLWKACDYPHFLKGPPIFSKPDPAQYLRGENGELGTFYWNSLWNHEATLLCELFIDELRSLSKGWIQVFDQSQHLRDLDQAIHDLSTEFFIRNAAEWIRDIRDAEDIGNLRSLYDRSYEFYL</sequence>
<feature type="domain" description="Aminoglycoside phosphotransferase" evidence="2">
    <location>
        <begin position="323"/>
        <end position="417"/>
    </location>
</feature>
<protein>
    <recommendedName>
        <fullName evidence="2">Aminoglycoside phosphotransferase domain-containing protein</fullName>
    </recommendedName>
</protein>
<reference evidence="3" key="1">
    <citation type="submission" date="2021-07" db="EMBL/GenBank/DDBJ databases">
        <authorList>
            <person name="Branca A.L. A."/>
        </authorList>
    </citation>
    <scope>NUCLEOTIDE SEQUENCE</scope>
</reference>
<feature type="compositionally biased region" description="Low complexity" evidence="1">
    <location>
        <begin position="76"/>
        <end position="89"/>
    </location>
</feature>
<evidence type="ECO:0000313" key="3">
    <source>
        <dbReference type="EMBL" id="CAG8399864.1"/>
    </source>
</evidence>
<evidence type="ECO:0000259" key="2">
    <source>
        <dbReference type="Pfam" id="PF01636"/>
    </source>
</evidence>
<dbReference type="Gene3D" id="3.90.1200.10">
    <property type="match status" value="1"/>
</dbReference>
<dbReference type="AlphaFoldDB" id="A0A9W4JHG4"/>
<dbReference type="Proteomes" id="UP001152592">
    <property type="component" value="Unassembled WGS sequence"/>
</dbReference>